<feature type="region of interest" description="Disordered" evidence="1">
    <location>
        <begin position="19"/>
        <end position="171"/>
    </location>
</feature>
<dbReference type="EMBL" id="CABT02000024">
    <property type="protein sequence ID" value="CCC12149.1"/>
    <property type="molecule type" value="Genomic_DNA"/>
</dbReference>
<reference evidence="2 3" key="1">
    <citation type="journal article" date="2010" name="PLoS Genet.">
        <title>De novo assembly of a 40 Mb eukaryotic genome from short sequence reads: Sordaria macrospora, a model organism for fungal morphogenesis.</title>
        <authorList>
            <person name="Nowrousian M."/>
            <person name="Stajich J."/>
            <person name="Chu M."/>
            <person name="Engh I."/>
            <person name="Espagne E."/>
            <person name="Halliday K."/>
            <person name="Kamerewerd J."/>
            <person name="Kempken F."/>
            <person name="Knab B."/>
            <person name="Kuo H.C."/>
            <person name="Osiewacz H.D."/>
            <person name="Poeggeler S."/>
            <person name="Read N."/>
            <person name="Seiler S."/>
            <person name="Smith K."/>
            <person name="Zickler D."/>
            <person name="Kueck U."/>
            <person name="Freitag M."/>
        </authorList>
    </citation>
    <scope>NUCLEOTIDE SEQUENCE [LARGE SCALE GENOMIC DNA]</scope>
    <source>
        <strain evidence="3">ATCC MYA-333 / DSM 997 / K(L3346) / K-hell</strain>
        <tissue evidence="2">Mycelium</tissue>
    </source>
</reference>
<dbReference type="Proteomes" id="UP000001881">
    <property type="component" value="Unassembled WGS sequence"/>
</dbReference>
<protein>
    <submittedName>
        <fullName evidence="2">WGS project CABT00000000 data, contig 2.24</fullName>
    </submittedName>
</protein>
<dbReference type="OMA" id="MMNIRAR"/>
<dbReference type="OrthoDB" id="10409472at2759"/>
<dbReference type="VEuPathDB" id="FungiDB:SMAC_05887"/>
<feature type="compositionally biased region" description="Low complexity" evidence="1">
    <location>
        <begin position="112"/>
        <end position="121"/>
    </location>
</feature>
<evidence type="ECO:0000313" key="3">
    <source>
        <dbReference type="Proteomes" id="UP000001881"/>
    </source>
</evidence>
<dbReference type="HOGENOM" id="CLU_1355409_0_0_1"/>
<dbReference type="GeneID" id="10803087"/>
<feature type="compositionally biased region" description="Basic and acidic residues" evidence="1">
    <location>
        <begin position="75"/>
        <end position="96"/>
    </location>
</feature>
<comment type="caution">
    <text evidence="2">The sequence shown here is derived from an EMBL/GenBank/DDBJ whole genome shotgun (WGS) entry which is preliminary data.</text>
</comment>
<accession>F7W3E7</accession>
<feature type="compositionally biased region" description="Polar residues" evidence="1">
    <location>
        <begin position="144"/>
        <end position="168"/>
    </location>
</feature>
<gene>
    <name evidence="2" type="ORF">SMAC_05887</name>
</gene>
<dbReference type="InParanoid" id="F7W3E7"/>
<feature type="compositionally biased region" description="Basic and acidic residues" evidence="1">
    <location>
        <begin position="122"/>
        <end position="137"/>
    </location>
</feature>
<evidence type="ECO:0000313" key="2">
    <source>
        <dbReference type="EMBL" id="CCC12149.1"/>
    </source>
</evidence>
<name>F7W3E7_SORMK</name>
<keyword evidence="3" id="KW-1185">Reference proteome</keyword>
<proteinExistence type="predicted"/>
<feature type="compositionally biased region" description="Polar residues" evidence="1">
    <location>
        <begin position="24"/>
        <end position="56"/>
    </location>
</feature>
<dbReference type="eggNOG" id="ENOG502RJNG">
    <property type="taxonomic scope" value="Eukaryota"/>
</dbReference>
<dbReference type="KEGG" id="smp:10803087"/>
<dbReference type="AlphaFoldDB" id="F7W3E7"/>
<sequence>MDSTIAITQRLNRLDIAADAPSRPGTTDGLNDASASNGSSLPTTTTAGITSPNTANDVDMNDDLITATSNLSLQDRPRDPQSRRHHAEWPRVDNRNWRRTIPNDVHHRQGQASRSPRASPSRARDRASRRVREEPNRLFRQHAQIESRQSIRSRQNAHNTHAQSSSRVATAREQHHRNLFISELRIQRQFRIVSAIAASASY</sequence>
<evidence type="ECO:0000256" key="1">
    <source>
        <dbReference type="SAM" id="MobiDB-lite"/>
    </source>
</evidence>
<organism evidence="2 3">
    <name type="scientific">Sordaria macrospora (strain ATCC MYA-333 / DSM 997 / K(L3346) / K-hell)</name>
    <dbReference type="NCBI Taxonomy" id="771870"/>
    <lineage>
        <taxon>Eukaryota</taxon>
        <taxon>Fungi</taxon>
        <taxon>Dikarya</taxon>
        <taxon>Ascomycota</taxon>
        <taxon>Pezizomycotina</taxon>
        <taxon>Sordariomycetes</taxon>
        <taxon>Sordariomycetidae</taxon>
        <taxon>Sordariales</taxon>
        <taxon>Sordariaceae</taxon>
        <taxon>Sordaria</taxon>
    </lineage>
</organism>